<evidence type="ECO:0000313" key="7">
    <source>
        <dbReference type="EMBL" id="OAB48754.1"/>
    </source>
</evidence>
<keyword evidence="4 6" id="KW-1133">Transmembrane helix</keyword>
<dbReference type="Pfam" id="PF02653">
    <property type="entry name" value="BPD_transp_2"/>
    <property type="match status" value="1"/>
</dbReference>
<feature type="transmembrane region" description="Helical" evidence="6">
    <location>
        <begin position="38"/>
        <end position="56"/>
    </location>
</feature>
<organism evidence="7 8">
    <name type="scientific">Mycoplasmopsis gallinarum</name>
    <dbReference type="NCBI Taxonomy" id="29557"/>
    <lineage>
        <taxon>Bacteria</taxon>
        <taxon>Bacillati</taxon>
        <taxon>Mycoplasmatota</taxon>
        <taxon>Mycoplasmoidales</taxon>
        <taxon>Metamycoplasmataceae</taxon>
        <taxon>Mycoplasmopsis</taxon>
    </lineage>
</organism>
<dbReference type="CDD" id="cd06580">
    <property type="entry name" value="TM_PBP1_transp_TpRbsC_like"/>
    <property type="match status" value="1"/>
</dbReference>
<feature type="transmembrane region" description="Helical" evidence="6">
    <location>
        <begin position="207"/>
        <end position="223"/>
    </location>
</feature>
<keyword evidence="2" id="KW-1003">Cell membrane</keyword>
<dbReference type="OrthoDB" id="9792579at2"/>
<feature type="transmembrane region" description="Helical" evidence="6">
    <location>
        <begin position="285"/>
        <end position="304"/>
    </location>
</feature>
<accession>A0A168R9K4</accession>
<evidence type="ECO:0000313" key="8">
    <source>
        <dbReference type="Proteomes" id="UP000076983"/>
    </source>
</evidence>
<evidence type="ECO:0000256" key="4">
    <source>
        <dbReference type="ARBA" id="ARBA00022989"/>
    </source>
</evidence>
<feature type="transmembrane region" description="Helical" evidence="6">
    <location>
        <begin position="105"/>
        <end position="123"/>
    </location>
</feature>
<dbReference type="GO" id="GO:0005886">
    <property type="term" value="C:plasma membrane"/>
    <property type="evidence" value="ECO:0007669"/>
    <property type="project" value="UniProtKB-SubCell"/>
</dbReference>
<keyword evidence="5 6" id="KW-0472">Membrane</keyword>
<dbReference type="EMBL" id="LVLH01000040">
    <property type="protein sequence ID" value="OAB48754.1"/>
    <property type="molecule type" value="Genomic_DNA"/>
</dbReference>
<feature type="transmembrane region" description="Helical" evidence="6">
    <location>
        <begin position="155"/>
        <end position="174"/>
    </location>
</feature>
<feature type="transmembrane region" description="Helical" evidence="6">
    <location>
        <begin position="12"/>
        <end position="31"/>
    </location>
</feature>
<dbReference type="GO" id="GO:0022857">
    <property type="term" value="F:transmembrane transporter activity"/>
    <property type="evidence" value="ECO:0007669"/>
    <property type="project" value="InterPro"/>
</dbReference>
<comment type="caution">
    <text evidence="7">The sequence shown here is derived from an EMBL/GenBank/DDBJ whole genome shotgun (WGS) entry which is preliminary data.</text>
</comment>
<comment type="subcellular location">
    <subcellularLocation>
        <location evidence="1">Cell membrane</location>
        <topology evidence="1">Multi-pass membrane protein</topology>
    </subcellularLocation>
</comment>
<evidence type="ECO:0000256" key="2">
    <source>
        <dbReference type="ARBA" id="ARBA00022475"/>
    </source>
</evidence>
<dbReference type="STRING" id="29557.MGALLINA_04710"/>
<evidence type="ECO:0000256" key="5">
    <source>
        <dbReference type="ARBA" id="ARBA00023136"/>
    </source>
</evidence>
<dbReference type="AlphaFoldDB" id="A0A168R9K4"/>
<feature type="transmembrane region" description="Helical" evidence="6">
    <location>
        <begin position="243"/>
        <end position="273"/>
    </location>
</feature>
<sequence length="323" mass="34795">MNISISSGSSLYNLILVFFCILALGAISGMFSEKVGIVNIGINGTMIFGAIGYLMFSQTAINNNWGNSPWLVIPATLVAMLFGFVSSLLFGFATIKLKSSQTISGFAFNLLAAGIALFVMRFYGEQGSTNLNNTINHLHFALEPTIDGVKGTFPIIPFNLIITLIIIVGGYIVLYKTKWGLRFRSIGENPQAADVAGVKVNSYKWQGIYISGIIGSIAGAFFAQKTSDGSFTFNGDVLGLGYLALAIMILGQWNILIITGISFIFSILLSLSFNQSMFPAIKDHAGILEILPYLLTLISVMFFAGKKSKAPAAAGIPYDKSQR</sequence>
<keyword evidence="3 6" id="KW-0812">Transmembrane</keyword>
<evidence type="ECO:0000256" key="6">
    <source>
        <dbReference type="SAM" id="Phobius"/>
    </source>
</evidence>
<dbReference type="PANTHER" id="PTHR43370">
    <property type="entry name" value="SUGAR ABC TRANSPORTER INTEGRAL MEMBRANE PROTEIN-RELATED"/>
    <property type="match status" value="1"/>
</dbReference>
<dbReference type="PATRIC" id="fig|29557.3.peg.466"/>
<protein>
    <submittedName>
        <fullName evidence="7">Unspecified monosaccharide ABC transport system, permease component 2</fullName>
    </submittedName>
</protein>
<evidence type="ECO:0000256" key="1">
    <source>
        <dbReference type="ARBA" id="ARBA00004651"/>
    </source>
</evidence>
<keyword evidence="8" id="KW-1185">Reference proteome</keyword>
<gene>
    <name evidence="7" type="ORF">MGALLINA_04710</name>
</gene>
<dbReference type="InterPro" id="IPR001851">
    <property type="entry name" value="ABC_transp_permease"/>
</dbReference>
<evidence type="ECO:0000256" key="3">
    <source>
        <dbReference type="ARBA" id="ARBA00022692"/>
    </source>
</evidence>
<name>A0A168R9K4_9BACT</name>
<dbReference type="RefSeq" id="WP_063626246.1">
    <property type="nucleotide sequence ID" value="NZ_LVLH01000040.1"/>
</dbReference>
<dbReference type="Proteomes" id="UP000076983">
    <property type="component" value="Unassembled WGS sequence"/>
</dbReference>
<proteinExistence type="predicted"/>
<reference evidence="7 8" key="1">
    <citation type="submission" date="2016-03" db="EMBL/GenBank/DDBJ databases">
        <title>Genome sequence of Mycoplasma gallinarum strain Mgn_IPT.</title>
        <authorList>
            <person name="Yacoub E."/>
            <person name="Sirand-Pugnet P."/>
            <person name="Barre A."/>
            <person name="Maurier F."/>
            <person name="Blanchard A."/>
            <person name="Ben Abdelmoumen B.M."/>
        </authorList>
    </citation>
    <scope>NUCLEOTIDE SEQUENCE [LARGE SCALE GENOMIC DNA]</scope>
    <source>
        <strain evidence="7 8">Mgn_IPT</strain>
    </source>
</reference>
<dbReference type="PANTHER" id="PTHR43370:SF1">
    <property type="entry name" value="GUANOSINE ABC TRANSPORTER PERMEASE PROTEIN NUPQ"/>
    <property type="match status" value="1"/>
</dbReference>
<feature type="transmembrane region" description="Helical" evidence="6">
    <location>
        <begin position="68"/>
        <end position="93"/>
    </location>
</feature>